<feature type="transmembrane region" description="Helical" evidence="1">
    <location>
        <begin position="120"/>
        <end position="145"/>
    </location>
</feature>
<dbReference type="NCBIfam" id="TIGR00254">
    <property type="entry name" value="GGDEF"/>
    <property type="match status" value="1"/>
</dbReference>
<dbReference type="AlphaFoldDB" id="A0AAU6WDG3"/>
<reference evidence="3 4" key="1">
    <citation type="submission" date="2023-05" db="EMBL/GenBank/DDBJ databases">
        <title>Glutamicibacter sp. B1, complete genome.</title>
        <authorList>
            <person name="Long Y.H."/>
            <person name="Fang T."/>
            <person name="Li X.Y."/>
        </authorList>
    </citation>
    <scope>NUCLEOTIDE SEQUENCE [LARGE SCALE GENOMIC DNA]</scope>
    <source>
        <strain evidence="3 4">B1</strain>
    </source>
</reference>
<keyword evidence="3" id="KW-0548">Nucleotidyltransferase</keyword>
<keyword evidence="1" id="KW-0472">Membrane</keyword>
<dbReference type="EMBL" id="CP125942">
    <property type="protein sequence ID" value="XAO45804.1"/>
    <property type="molecule type" value="Genomic_DNA"/>
</dbReference>
<feature type="domain" description="GGDEF" evidence="2">
    <location>
        <begin position="224"/>
        <end position="346"/>
    </location>
</feature>
<keyword evidence="3" id="KW-0808">Transferase</keyword>
<feature type="transmembrane region" description="Helical" evidence="1">
    <location>
        <begin position="87"/>
        <end position="108"/>
    </location>
</feature>
<dbReference type="SMART" id="SM00267">
    <property type="entry name" value="GGDEF"/>
    <property type="match status" value="1"/>
</dbReference>
<dbReference type="EC" id="2.7.7.65" evidence="3"/>
<dbReference type="GO" id="GO:0043709">
    <property type="term" value="P:cell adhesion involved in single-species biofilm formation"/>
    <property type="evidence" value="ECO:0007669"/>
    <property type="project" value="TreeGrafter"/>
</dbReference>
<gene>
    <name evidence="3" type="ORF">QMQ05_15945</name>
</gene>
<accession>A0AAU6WDG3</accession>
<evidence type="ECO:0000256" key="1">
    <source>
        <dbReference type="SAM" id="Phobius"/>
    </source>
</evidence>
<dbReference type="InterPro" id="IPR050469">
    <property type="entry name" value="Diguanylate_Cyclase"/>
</dbReference>
<evidence type="ECO:0000259" key="2">
    <source>
        <dbReference type="PROSITE" id="PS50887"/>
    </source>
</evidence>
<organism evidence="3 4">
    <name type="scientific">Glutamicibacter ectropisis</name>
    <dbReference type="NCBI Taxonomy" id="3046593"/>
    <lineage>
        <taxon>Bacteria</taxon>
        <taxon>Bacillati</taxon>
        <taxon>Actinomycetota</taxon>
        <taxon>Actinomycetes</taxon>
        <taxon>Micrococcales</taxon>
        <taxon>Micrococcaceae</taxon>
        <taxon>Glutamicibacter</taxon>
    </lineage>
</organism>
<dbReference type="SUPFAM" id="SSF55073">
    <property type="entry name" value="Nucleotide cyclase"/>
    <property type="match status" value="1"/>
</dbReference>
<dbReference type="KEGG" id="gey:QMQ05_15945"/>
<feature type="transmembrane region" description="Helical" evidence="1">
    <location>
        <begin position="58"/>
        <end position="81"/>
    </location>
</feature>
<dbReference type="GO" id="GO:0005886">
    <property type="term" value="C:plasma membrane"/>
    <property type="evidence" value="ECO:0007669"/>
    <property type="project" value="TreeGrafter"/>
</dbReference>
<dbReference type="GO" id="GO:0052621">
    <property type="term" value="F:diguanylate cyclase activity"/>
    <property type="evidence" value="ECO:0007669"/>
    <property type="project" value="UniProtKB-EC"/>
</dbReference>
<evidence type="ECO:0000313" key="3">
    <source>
        <dbReference type="EMBL" id="XAO45804.1"/>
    </source>
</evidence>
<proteinExistence type="predicted"/>
<keyword evidence="1" id="KW-1133">Transmembrane helix</keyword>
<dbReference type="PANTHER" id="PTHR45138">
    <property type="entry name" value="REGULATORY COMPONENTS OF SENSORY TRANSDUCTION SYSTEM"/>
    <property type="match status" value="1"/>
</dbReference>
<dbReference type="InterPro" id="IPR043128">
    <property type="entry name" value="Rev_trsase/Diguanyl_cyclase"/>
</dbReference>
<dbReference type="Gene3D" id="3.30.70.270">
    <property type="match status" value="1"/>
</dbReference>
<dbReference type="PANTHER" id="PTHR45138:SF24">
    <property type="entry name" value="DIGUANYLATE CYCLASE DGCC-RELATED"/>
    <property type="match status" value="1"/>
</dbReference>
<dbReference type="CDD" id="cd01949">
    <property type="entry name" value="GGDEF"/>
    <property type="match status" value="1"/>
</dbReference>
<feature type="transmembrane region" description="Helical" evidence="1">
    <location>
        <begin position="32"/>
        <end position="51"/>
    </location>
</feature>
<dbReference type="GO" id="GO:1902201">
    <property type="term" value="P:negative regulation of bacterial-type flagellum-dependent cell motility"/>
    <property type="evidence" value="ECO:0007669"/>
    <property type="project" value="TreeGrafter"/>
</dbReference>
<dbReference type="InterPro" id="IPR000160">
    <property type="entry name" value="GGDEF_dom"/>
</dbReference>
<keyword evidence="1" id="KW-0812">Transmembrane</keyword>
<keyword evidence="4" id="KW-1185">Reference proteome</keyword>
<dbReference type="Pfam" id="PF00990">
    <property type="entry name" value="GGDEF"/>
    <property type="match status" value="1"/>
</dbReference>
<feature type="transmembrane region" description="Helical" evidence="1">
    <location>
        <begin position="165"/>
        <end position="186"/>
    </location>
</feature>
<dbReference type="PROSITE" id="PS50887">
    <property type="entry name" value="GGDEF"/>
    <property type="match status" value="1"/>
</dbReference>
<name>A0AAU6WDG3_9MICC</name>
<sequence>MPIVSRRRESDGAFWWARLLPARLLRISRLEVAVTGMASAFLLVFYSVNLVNDFSSPVFHALAVARVLGALAGVILVWIYLDRFPLWIAYLGAVSELSAFVIFVGFSVNHEQIVFRLQEFPLIALYLSWLFSPAVTSWTIYPVMLFTIPYSVYFGPAAGTEHQSGLLNILSLVFFTMAGMFIGHFVKRRFRQQTQIDALTGALNRTGLAVRGEAALVASRRASSPLAVALLDMDGFKQINDNEGHEAGDRALKSLVNHLRSSTRAGDLVCRLGGDEFVVVFPSTSRCQAQQLMERIEASSDLAWSFGTAQARSDDNLSTMILRADRDMYALKRSRASERKRADGEG</sequence>
<dbReference type="RefSeq" id="WP_345471633.1">
    <property type="nucleotide sequence ID" value="NZ_CP125942.1"/>
</dbReference>
<dbReference type="Proteomes" id="UP001486888">
    <property type="component" value="Chromosome"/>
</dbReference>
<dbReference type="InterPro" id="IPR029787">
    <property type="entry name" value="Nucleotide_cyclase"/>
</dbReference>
<protein>
    <submittedName>
        <fullName evidence="3">GGDEF domain-containing protein</fullName>
        <ecNumber evidence="3">2.7.7.65</ecNumber>
    </submittedName>
</protein>
<evidence type="ECO:0000313" key="4">
    <source>
        <dbReference type="Proteomes" id="UP001486888"/>
    </source>
</evidence>